<feature type="region of interest" description="Disordered" evidence="7">
    <location>
        <begin position="460"/>
        <end position="483"/>
    </location>
</feature>
<feature type="transmembrane region" description="Helical" evidence="8">
    <location>
        <begin position="282"/>
        <end position="302"/>
    </location>
</feature>
<reference evidence="10 11" key="1">
    <citation type="submission" date="2024-10" db="EMBL/GenBank/DDBJ databases">
        <title>The Natural Products Discovery Center: Release of the First 8490 Sequenced Strains for Exploring Actinobacteria Biosynthetic Diversity.</title>
        <authorList>
            <person name="Kalkreuter E."/>
            <person name="Kautsar S.A."/>
            <person name="Yang D."/>
            <person name="Bader C.D."/>
            <person name="Teijaro C.N."/>
            <person name="Fluegel L."/>
            <person name="Davis C.M."/>
            <person name="Simpson J.R."/>
            <person name="Lauterbach L."/>
            <person name="Steele A.D."/>
            <person name="Gui C."/>
            <person name="Meng S."/>
            <person name="Li G."/>
            <person name="Viehrig K."/>
            <person name="Ye F."/>
            <person name="Su P."/>
            <person name="Kiefer A.F."/>
            <person name="Nichols A."/>
            <person name="Cepeda A.J."/>
            <person name="Yan W."/>
            <person name="Fan B."/>
            <person name="Jiang Y."/>
            <person name="Adhikari A."/>
            <person name="Zheng C.-J."/>
            <person name="Schuster L."/>
            <person name="Cowan T.M."/>
            <person name="Smanski M.J."/>
            <person name="Chevrette M.G."/>
            <person name="De Carvalho L.P.S."/>
            <person name="Shen B."/>
        </authorList>
    </citation>
    <scope>NUCLEOTIDE SEQUENCE [LARGE SCALE GENOMIC DNA]</scope>
    <source>
        <strain evidence="10 11">NPDC005497</strain>
    </source>
</reference>
<evidence type="ECO:0000256" key="5">
    <source>
        <dbReference type="ARBA" id="ARBA00022989"/>
    </source>
</evidence>
<protein>
    <submittedName>
        <fullName evidence="10">Amino acid permease</fullName>
    </submittedName>
</protein>
<feature type="transmembrane region" description="Helical" evidence="8">
    <location>
        <begin position="157"/>
        <end position="181"/>
    </location>
</feature>
<feature type="transmembrane region" description="Helical" evidence="8">
    <location>
        <begin position="89"/>
        <end position="111"/>
    </location>
</feature>
<accession>A0ABW6MPM1</accession>
<dbReference type="RefSeq" id="WP_362047845.1">
    <property type="nucleotide sequence ID" value="NZ_JBEXWN010000005.1"/>
</dbReference>
<evidence type="ECO:0000313" key="10">
    <source>
        <dbReference type="EMBL" id="MFF0002993.1"/>
    </source>
</evidence>
<feature type="domain" description="Amino acid permease/ SLC12A" evidence="9">
    <location>
        <begin position="22"/>
        <end position="429"/>
    </location>
</feature>
<evidence type="ECO:0000313" key="11">
    <source>
        <dbReference type="Proteomes" id="UP001601422"/>
    </source>
</evidence>
<evidence type="ECO:0000256" key="7">
    <source>
        <dbReference type="SAM" id="MobiDB-lite"/>
    </source>
</evidence>
<name>A0ABW6MPM1_9ACTN</name>
<keyword evidence="3 8" id="KW-0812">Transmembrane</keyword>
<feature type="transmembrane region" description="Helical" evidence="8">
    <location>
        <begin position="362"/>
        <end position="382"/>
    </location>
</feature>
<dbReference type="InterPro" id="IPR004840">
    <property type="entry name" value="Amino_acid_permease_CS"/>
</dbReference>
<dbReference type="PANTHER" id="PTHR43495:SF5">
    <property type="entry name" value="GAMMA-AMINOBUTYRIC ACID PERMEASE"/>
    <property type="match status" value="1"/>
</dbReference>
<evidence type="ECO:0000256" key="8">
    <source>
        <dbReference type="SAM" id="Phobius"/>
    </source>
</evidence>
<dbReference type="Proteomes" id="UP001601422">
    <property type="component" value="Unassembled WGS sequence"/>
</dbReference>
<dbReference type="Pfam" id="PF00324">
    <property type="entry name" value="AA_permease"/>
    <property type="match status" value="1"/>
</dbReference>
<keyword evidence="2" id="KW-0813">Transport</keyword>
<feature type="transmembrane region" description="Helical" evidence="8">
    <location>
        <begin position="201"/>
        <end position="222"/>
    </location>
</feature>
<sequence>MINNSTPPSPRALKPVLSTRQLSMIAIGGVIGAGLFVGSGTAISAAGPAVLLAYIGVGAVVFLIMRMLAELAVASPDSGSFATYATRAFGPWAGVTVSSLYTYSWVVVIGFEATAGAAVVHGFFPAVAPWAAALVFMLVFTLTNLVSARAFGQFEFWFALIKVVAICAFLVIGALAITGALPGTDAPGLSNLTGHGFAPHGWQPVWLACLVVFFSFFGAESVTIAAGEAKQPAAAVRRAMRSVIVRIMIFYVGSVAVVVTLIPYDAKDIAAGPYGAVLARLGVPHATAIVDVIVLTAVLSLLNSGMYSSSRMMFAAARRAELPAALGRVTARGVPANAVLAASSGGFLTVVANYFFPTDSVFLFLLQSSGTIGVAVYLFIAATQIQTRRRMGAAEAEKLTVRMWGFPYLPALVVLILVGIVTGLAFDPGSQRSLLLSGLATAVALIAGVIKQLRSASAAAQRPETGTLPTAPESPHPQAPAGA</sequence>
<evidence type="ECO:0000256" key="6">
    <source>
        <dbReference type="ARBA" id="ARBA00023136"/>
    </source>
</evidence>
<evidence type="ECO:0000256" key="2">
    <source>
        <dbReference type="ARBA" id="ARBA00022448"/>
    </source>
</evidence>
<feature type="transmembrane region" description="Helical" evidence="8">
    <location>
        <begin position="403"/>
        <end position="426"/>
    </location>
</feature>
<keyword evidence="11" id="KW-1185">Reference proteome</keyword>
<dbReference type="PROSITE" id="PS00218">
    <property type="entry name" value="AMINO_ACID_PERMEASE_1"/>
    <property type="match status" value="1"/>
</dbReference>
<feature type="compositionally biased region" description="Pro residues" evidence="7">
    <location>
        <begin position="472"/>
        <end position="483"/>
    </location>
</feature>
<gene>
    <name evidence="10" type="ORF">ACFYQT_05975</name>
</gene>
<keyword evidence="4" id="KW-0029">Amino-acid transport</keyword>
<evidence type="ECO:0000256" key="4">
    <source>
        <dbReference type="ARBA" id="ARBA00022970"/>
    </source>
</evidence>
<keyword evidence="6 8" id="KW-0472">Membrane</keyword>
<organism evidence="10 11">
    <name type="scientific">Streptomyces tibetensis</name>
    <dbReference type="NCBI Taxonomy" id="2382123"/>
    <lineage>
        <taxon>Bacteria</taxon>
        <taxon>Bacillati</taxon>
        <taxon>Actinomycetota</taxon>
        <taxon>Actinomycetes</taxon>
        <taxon>Kitasatosporales</taxon>
        <taxon>Streptomycetaceae</taxon>
        <taxon>Streptomyces</taxon>
    </lineage>
</organism>
<feature type="transmembrane region" description="Helical" evidence="8">
    <location>
        <begin position="432"/>
        <end position="450"/>
    </location>
</feature>
<feature type="transmembrane region" description="Helical" evidence="8">
    <location>
        <begin position="243"/>
        <end position="262"/>
    </location>
</feature>
<dbReference type="InterPro" id="IPR004841">
    <property type="entry name" value="AA-permease/SLC12A_dom"/>
</dbReference>
<dbReference type="PIRSF" id="PIRSF006060">
    <property type="entry name" value="AA_transporter"/>
    <property type="match status" value="1"/>
</dbReference>
<evidence type="ECO:0000256" key="1">
    <source>
        <dbReference type="ARBA" id="ARBA00004141"/>
    </source>
</evidence>
<keyword evidence="5 8" id="KW-1133">Transmembrane helix</keyword>
<dbReference type="EMBL" id="JBIAJP010000001">
    <property type="protein sequence ID" value="MFF0002993.1"/>
    <property type="molecule type" value="Genomic_DNA"/>
</dbReference>
<proteinExistence type="predicted"/>
<comment type="caution">
    <text evidence="10">The sequence shown here is derived from an EMBL/GenBank/DDBJ whole genome shotgun (WGS) entry which is preliminary data.</text>
</comment>
<feature type="transmembrane region" description="Helical" evidence="8">
    <location>
        <begin position="49"/>
        <end position="69"/>
    </location>
</feature>
<feature type="transmembrane region" description="Helical" evidence="8">
    <location>
        <begin position="21"/>
        <end position="43"/>
    </location>
</feature>
<comment type="subcellular location">
    <subcellularLocation>
        <location evidence="1">Membrane</location>
        <topology evidence="1">Multi-pass membrane protein</topology>
    </subcellularLocation>
</comment>
<evidence type="ECO:0000259" key="9">
    <source>
        <dbReference type="Pfam" id="PF00324"/>
    </source>
</evidence>
<dbReference type="PANTHER" id="PTHR43495">
    <property type="entry name" value="GABA PERMEASE"/>
    <property type="match status" value="1"/>
</dbReference>
<feature type="transmembrane region" description="Helical" evidence="8">
    <location>
        <begin position="123"/>
        <end position="145"/>
    </location>
</feature>
<evidence type="ECO:0000256" key="3">
    <source>
        <dbReference type="ARBA" id="ARBA00022692"/>
    </source>
</evidence>
<dbReference type="Gene3D" id="1.20.1740.10">
    <property type="entry name" value="Amino acid/polyamine transporter I"/>
    <property type="match status" value="1"/>
</dbReference>
<feature type="transmembrane region" description="Helical" evidence="8">
    <location>
        <begin position="338"/>
        <end position="356"/>
    </location>
</feature>